<feature type="compositionally biased region" description="Basic residues" evidence="1">
    <location>
        <begin position="423"/>
        <end position="439"/>
    </location>
</feature>
<evidence type="ECO:0000256" key="1">
    <source>
        <dbReference type="SAM" id="MobiDB-lite"/>
    </source>
</evidence>
<name>A0ABC8APZ8_9NOCA</name>
<proteinExistence type="predicted"/>
<feature type="region of interest" description="Disordered" evidence="1">
    <location>
        <begin position="108"/>
        <end position="146"/>
    </location>
</feature>
<dbReference type="AlphaFoldDB" id="A0ABC8APZ8"/>
<dbReference type="Proteomes" id="UP000180166">
    <property type="component" value="Chromosome"/>
</dbReference>
<accession>A0ABC8APZ8</accession>
<sequence length="472" mass="50004">MRTGCGLVPHLRGTGQRLRAVLDGGGRGDHVVRPADQQHRLGDVGQRDLLITQVHNALADVVVENETAPQLVVEPARITRQRVLEPVDGLHSGQRRGIRQIARNEEGPLEFPIPRGGAVGEAGQPRRDAADGADGGGRGAAAVEPGQAAQFARADHVVVAQRRADRGHRADRQGLVGRGGQQGQGAADGPAHQIHRAAAAIGRHLADGLGQDVVDPGLEAHAAVLEGDLAVVDQIGRTAGLQQEPGQALIRAQVEAEGGRGQRRHQQHGRVVVPRAVVAAQFAVGCVRQHRRRGRFGGLDAIPEGQGPQILGGFCHGVCQAHGTTFADSGTRCITHVSNSTVRRVTGAAAPDELCCATIINGNAKPEISPARPLISTPTSTITPHISGGGKQGEGRITLQSPRTRKFHARSPMENVRALRSAALHRRARSTPIHRRGIPQRRETDQVVVADRPGPPHASCARDAINEERQEP</sequence>
<evidence type="ECO:0000313" key="3">
    <source>
        <dbReference type="Proteomes" id="UP000180166"/>
    </source>
</evidence>
<feature type="compositionally biased region" description="Basic and acidic residues" evidence="1">
    <location>
        <begin position="162"/>
        <end position="172"/>
    </location>
</feature>
<dbReference type="EMBL" id="CP017839">
    <property type="protein sequence ID" value="APA96198.1"/>
    <property type="molecule type" value="Genomic_DNA"/>
</dbReference>
<protein>
    <submittedName>
        <fullName evidence="2">Uncharacterized protein</fullName>
    </submittedName>
</protein>
<dbReference type="KEGG" id="nsr:NS506_02131"/>
<feature type="region of interest" description="Disordered" evidence="1">
    <location>
        <begin position="162"/>
        <end position="191"/>
    </location>
</feature>
<feature type="region of interest" description="Disordered" evidence="1">
    <location>
        <begin position="423"/>
        <end position="472"/>
    </location>
</feature>
<organism evidence="2 3">
    <name type="scientific">Nocardia seriolae</name>
    <dbReference type="NCBI Taxonomy" id="37332"/>
    <lineage>
        <taxon>Bacteria</taxon>
        <taxon>Bacillati</taxon>
        <taxon>Actinomycetota</taxon>
        <taxon>Actinomycetes</taxon>
        <taxon>Mycobacteriales</taxon>
        <taxon>Nocardiaceae</taxon>
        <taxon>Nocardia</taxon>
    </lineage>
</organism>
<reference evidence="2 3" key="1">
    <citation type="submission" date="2016-10" db="EMBL/GenBank/DDBJ databases">
        <title>Genome sequence of Nocardia seriolae strain EM150506, isolated from Anguila japonica.</title>
        <authorList>
            <person name="Han H.-J."/>
        </authorList>
    </citation>
    <scope>NUCLEOTIDE SEQUENCE [LARGE SCALE GENOMIC DNA]</scope>
    <source>
        <strain evidence="2 3">EM150506</strain>
    </source>
</reference>
<evidence type="ECO:0000313" key="2">
    <source>
        <dbReference type="EMBL" id="APA96198.1"/>
    </source>
</evidence>
<gene>
    <name evidence="2" type="ORF">NS506_02131</name>
</gene>